<dbReference type="EMBL" id="JBCGBO010000003">
    <property type="protein sequence ID" value="KAK9214144.1"/>
    <property type="molecule type" value="Genomic_DNA"/>
</dbReference>
<dbReference type="AlphaFoldDB" id="A0AAP0MIP6"/>
<evidence type="ECO:0000313" key="1">
    <source>
        <dbReference type="EMBL" id="KAK9214144.1"/>
    </source>
</evidence>
<organism evidence="1 2">
    <name type="scientific">Citrus x changshan-huyou</name>
    <dbReference type="NCBI Taxonomy" id="2935761"/>
    <lineage>
        <taxon>Eukaryota</taxon>
        <taxon>Viridiplantae</taxon>
        <taxon>Streptophyta</taxon>
        <taxon>Embryophyta</taxon>
        <taxon>Tracheophyta</taxon>
        <taxon>Spermatophyta</taxon>
        <taxon>Magnoliopsida</taxon>
        <taxon>eudicotyledons</taxon>
        <taxon>Gunneridae</taxon>
        <taxon>Pentapetalae</taxon>
        <taxon>rosids</taxon>
        <taxon>malvids</taxon>
        <taxon>Sapindales</taxon>
        <taxon>Rutaceae</taxon>
        <taxon>Aurantioideae</taxon>
        <taxon>Citrus</taxon>
    </lineage>
</organism>
<gene>
    <name evidence="1" type="ORF">WN944_006132</name>
</gene>
<evidence type="ECO:0000313" key="2">
    <source>
        <dbReference type="Proteomes" id="UP001428341"/>
    </source>
</evidence>
<protein>
    <submittedName>
        <fullName evidence="1">Uncharacterized protein</fullName>
    </submittedName>
</protein>
<proteinExistence type="predicted"/>
<dbReference type="Proteomes" id="UP001428341">
    <property type="component" value="Unassembled WGS sequence"/>
</dbReference>
<keyword evidence="2" id="KW-1185">Reference proteome</keyword>
<accession>A0AAP0MIP6</accession>
<reference evidence="1 2" key="1">
    <citation type="submission" date="2024-05" db="EMBL/GenBank/DDBJ databases">
        <title>Haplotype-resolved chromosome-level genome assembly of Huyou (Citrus changshanensis).</title>
        <authorList>
            <person name="Miao C."/>
            <person name="Chen W."/>
            <person name="Wu Y."/>
            <person name="Wang L."/>
            <person name="Zhao S."/>
            <person name="Grierson D."/>
            <person name="Xu C."/>
            <person name="Chen K."/>
        </authorList>
    </citation>
    <scope>NUCLEOTIDE SEQUENCE [LARGE SCALE GENOMIC DNA]</scope>
    <source>
        <strain evidence="1">01-14</strain>
        <tissue evidence="1">Leaf</tissue>
    </source>
</reference>
<sequence length="145" mass="16375">MNINLLLFSERFKRVLAGEEGLLRDSTKPCFQNILSEVETITALLRNYEGDMTWILIQLLTEEDVNRPDPSVTLPLNLRKPLTHSLSASCNKIVKAAVLLMTCAMLLKDYKVKSLILQIGCSKFHLTRKILVSVKKGTSAFRLVK</sequence>
<comment type="caution">
    <text evidence="1">The sequence shown here is derived from an EMBL/GenBank/DDBJ whole genome shotgun (WGS) entry which is preliminary data.</text>
</comment>
<name>A0AAP0MIP6_9ROSI</name>